<accession>A0A090VHJ3</accession>
<sequence>MGGLTDILVDCDYPTDADRCFVLQANYTTIYETTSYQVNSIPFTNLSGLTNENSVTVSADDKWSSVLPLPFDFCFYNEGFNSFILGDNGLISFNTTLALADSPYFSGSLPNSSMPTNAIFGAYHDLTNDNNVFGCTDDPSTPENECGEIKTYITGTAPQRTFVISYENLNHFNCENTRSTTQIVLYETSNIIDVYIKDKPINCETTSGAYRKNALIGIQNEDGTSATTPTDRNSGIWSATNEAWRFTPNGIPTTVVQWRDASNTLIATGDQITICPEESTSYTARVTYDMCIGTDVVLEDTIDITIDFSYPIAIDNEQTVCDINLVGEETIDLTTYAPLMVGTQTGLVLSYYNSLDDAKNETNPIPTPANYLLTNPTENVYVRLQRGVGCFDVGTLTVNLEELATSQLSQISECDVDNDNSEIITFSDYTTQIIGSQSSATLSYHLNQNEAENNLNPQTNLTAANGDSVFVRLTLQPDESCPNIVEIPIVLNPVPVVAPIEVTLCSNIAIYNLTQHETDVQSNNTATLNFSYHLYESWAERNIYPFDPNATSNPIDPEVYRLNSASQIWVRSYTPNGCIEIFPINFTYIDGVTVQNDNQVSTGTIFDLTTSINDMVTDLTGITVQYYDSENGAQIQDSSSLISDPANFGVTNPETEVFVVFTNTDSGCITIGSIELESVGFSGGAIDGDFQICDTDNDSEELVTLSAYDDSLISSFDDSRHMIVTYHILETDADANTGAITEINITTPTTLYARIALVFEGTELDFTVEEVNLDFQTTILLNPVLATICDEFGNNREIHDITQYEDDITTETGAIFEYEDIYGRDISSPETYNIIGPTRIINVFVTTPDGCTTETDITFDFYPIITTNDAEIEACDSDNNNEELINLNDALPDVNINFINYEASFYNTEAEAETGEPTAQIPTPENYLATSNHSVFVRLYNTTTTCYNTAEIEITIVSIPELRSNMLSLCDFENDGIENNVDLSNFNSEIIGTQNNINLTYYNSLDDANNKNTPITTANITNTTTLFVNLSAPDGCDISGAINFSLISSPVVNNIDVTVCDNFTDGSEYYDLRLSHNAIISDPANHTFRYFTSENNALNNSGAISYRYLITSVPQTIYIRVTNRTTGCFSIAEITLNFTFPITVNDTELTACDDDFNLSEEFDLTTAIPAMLANTTGLDITYYSDEVGAQTANTTFLISTPENHNTASETDNIFVRFDNTLTGCFSIGRVILKVLATPKLIDSSHTICDTDFDGFYTLDLSDLNALIIQDHTNLVFAYFTSFSNAENETGAISNTTNYAIPNDNHTVYIRVENQFDCWAVTAVNISIRTSTNVNTVTETLEACDDDLDNYSFFDLTSFENLFTTEIGATFRYFNTRMDANLEQSQIPNPTAHQNVNPNSQTVFVRVSVPDKCDNITSFNIETIHITPPTLTKATFCAGTSVVLDMGPTYSTYTWSTTETTQSIEVSVAGTYSVTLEDNDGCIGTFDVEVEELPLPNVIATSITECDYTGIADGLMQFNLHDYDIQVTGNNSNVTTHFYLSQSELDNDSNEQSATFTNTTNPQTVYVKVVDNTTGCFDSTTLTLNSSFIELTPNTYEICDTDFDGNYSFNLSQLNTLVVANTTNLAFEYYNSQTNAENQNSALSGIYTIPNNNHDVYVRVENSLGCAYITSVEIQHRADTSVETVTEILESCDDDLDDYAIFDLTSFENLFTTEIGATFRYFNTRMDANLEQSQIPNPTVHQNVNPNSQTVFVRVSVPDKCDNITNFNIKTIHITPPTLTKATFCAGTSVVLDMGPNYSTYTWSTTETTQSIEVSVAGTYSVTLEDSDGCIGTFDVEVEELPLPNAIATSITECDYTGIADGLMQFNLHDYDIQVTGNNSNVTTHFYLSQSELDNDFNEQNATFTNTTNPQTIYVKVVDNTTGCFDSTTLTLNSSFIELTPAILYVCDELNSEDGLNTFNLSLASPQVLINSIENFDVAYYETYQNAEQQIDLLANNYQNTEAYSQTIYARVENNEGCSYIEEVLLVVNSLPNIEVTHETIYCLNTYPETITLDAGLITGSTNNFTYLWNTNETTPEIEINEIGTYSVTVISLEGCSKTRDIIVSPSTIPTIDRVDIIDAMDIQTVTVYLNENSIGDNEYAIDSEFGPYQDSNIFNNVEGGLHTIYVRDKNGCGINSEKISVISIPKFFTPNGDGFNDTWLPLGISREFQTNVSIYIYDRYGKLLNILDPFGPGWDGSFKGYPMPSSDYWYTVDFQEIFSQKNRQFKGHFTLKR</sequence>
<dbReference type="InterPro" id="IPR026341">
    <property type="entry name" value="T9SS_type_B"/>
</dbReference>
<evidence type="ECO:0000313" key="1">
    <source>
        <dbReference type="EMBL" id="GAL64255.1"/>
    </source>
</evidence>
<evidence type="ECO:0008006" key="3">
    <source>
        <dbReference type="Google" id="ProtNLM"/>
    </source>
</evidence>
<comment type="caution">
    <text evidence="1">The sequence shown here is derived from an EMBL/GenBank/DDBJ whole genome shotgun (WGS) entry which is preliminary data.</text>
</comment>
<organism evidence="1 2">
    <name type="scientific">Algibacter lectus</name>
    <dbReference type="NCBI Taxonomy" id="221126"/>
    <lineage>
        <taxon>Bacteria</taxon>
        <taxon>Pseudomonadati</taxon>
        <taxon>Bacteroidota</taxon>
        <taxon>Flavobacteriia</taxon>
        <taxon>Flavobacteriales</taxon>
        <taxon>Flavobacteriaceae</taxon>
        <taxon>Algibacter</taxon>
    </lineage>
</organism>
<dbReference type="EMBL" id="BBNQ01000017">
    <property type="protein sequence ID" value="GAL64255.1"/>
    <property type="molecule type" value="Genomic_DNA"/>
</dbReference>
<proteinExistence type="predicted"/>
<name>A0A090VHJ3_9FLAO</name>
<dbReference type="NCBIfam" id="TIGR04131">
    <property type="entry name" value="Bac_Flav_CTERM"/>
    <property type="match status" value="1"/>
</dbReference>
<dbReference type="Pfam" id="PF13585">
    <property type="entry name" value="CHU_C"/>
    <property type="match status" value="1"/>
</dbReference>
<evidence type="ECO:0000313" key="2">
    <source>
        <dbReference type="Proteomes" id="UP000029644"/>
    </source>
</evidence>
<reference evidence="1 2" key="1">
    <citation type="journal article" date="2014" name="Genome Announc.">
        <title>Draft Genome Sequences of Marine Flavobacterium Algibacter lectus Strains SS8 and NR4.</title>
        <authorList>
            <person name="Takatani N."/>
            <person name="Nakanishi M."/>
            <person name="Meirelles P."/>
            <person name="Mino S."/>
            <person name="Suda W."/>
            <person name="Oshima K."/>
            <person name="Hattori M."/>
            <person name="Ohkuma M."/>
            <person name="Hosokawa M."/>
            <person name="Miyashita K."/>
            <person name="Thompson F.L."/>
            <person name="Niwa A."/>
            <person name="Sawabe T."/>
            <person name="Sawabe T."/>
        </authorList>
    </citation>
    <scope>NUCLEOTIDE SEQUENCE [LARGE SCALE GENOMIC DNA]</scope>
    <source>
        <strain evidence="1 2">JCM 19300</strain>
    </source>
</reference>
<protein>
    <recommendedName>
        <fullName evidence="3">Internalin</fullName>
    </recommendedName>
</protein>
<dbReference type="Proteomes" id="UP000029644">
    <property type="component" value="Unassembled WGS sequence"/>
</dbReference>
<dbReference type="RefSeq" id="WP_042506071.1">
    <property type="nucleotide sequence ID" value="NZ_BBNQ01000017.1"/>
</dbReference>
<gene>
    <name evidence="1" type="ORF">JCM19300_881</name>
</gene>